<protein>
    <submittedName>
        <fullName evidence="2">Uncharacterized protein</fullName>
    </submittedName>
</protein>
<organism evidence="2 3">
    <name type="scientific">Halobacillus alkaliphilus</name>
    <dbReference type="NCBI Taxonomy" id="396056"/>
    <lineage>
        <taxon>Bacteria</taxon>
        <taxon>Bacillati</taxon>
        <taxon>Bacillota</taxon>
        <taxon>Bacilli</taxon>
        <taxon>Bacillales</taxon>
        <taxon>Bacillaceae</taxon>
        <taxon>Halobacillus</taxon>
    </lineage>
</organism>
<feature type="non-terminal residue" evidence="2">
    <location>
        <position position="1"/>
    </location>
</feature>
<proteinExistence type="predicted"/>
<sequence length="30" mass="3262">PGGNAIDLQKNDGMVEEKAPDDSMERMEIA</sequence>
<accession>A0A1I2SUN6</accession>
<gene>
    <name evidence="2" type="ORF">SAMN05216353_1531</name>
</gene>
<dbReference type="Proteomes" id="UP000198897">
    <property type="component" value="Unassembled WGS sequence"/>
</dbReference>
<feature type="region of interest" description="Disordered" evidence="1">
    <location>
        <begin position="1"/>
        <end position="30"/>
    </location>
</feature>
<evidence type="ECO:0000256" key="1">
    <source>
        <dbReference type="SAM" id="MobiDB-lite"/>
    </source>
</evidence>
<evidence type="ECO:0000313" key="3">
    <source>
        <dbReference type="Proteomes" id="UP000198897"/>
    </source>
</evidence>
<dbReference type="EMBL" id="FOOG01000053">
    <property type="protein sequence ID" value="SFG53611.1"/>
    <property type="molecule type" value="Genomic_DNA"/>
</dbReference>
<feature type="compositionally biased region" description="Basic and acidic residues" evidence="1">
    <location>
        <begin position="9"/>
        <end position="30"/>
    </location>
</feature>
<keyword evidence="3" id="KW-1185">Reference proteome</keyword>
<evidence type="ECO:0000313" key="2">
    <source>
        <dbReference type="EMBL" id="SFG53611.1"/>
    </source>
</evidence>
<dbReference type="AlphaFoldDB" id="A0A1I2SUN6"/>
<reference evidence="3" key="1">
    <citation type="submission" date="2016-10" db="EMBL/GenBank/DDBJ databases">
        <authorList>
            <person name="Varghese N."/>
            <person name="Submissions S."/>
        </authorList>
    </citation>
    <scope>NUCLEOTIDE SEQUENCE [LARGE SCALE GENOMIC DNA]</scope>
    <source>
        <strain evidence="3">FP5</strain>
    </source>
</reference>
<name>A0A1I2SUN6_9BACI</name>